<evidence type="ECO:0008006" key="3">
    <source>
        <dbReference type="Google" id="ProtNLM"/>
    </source>
</evidence>
<evidence type="ECO:0000313" key="1">
    <source>
        <dbReference type="EMBL" id="MEQ2285100.1"/>
    </source>
</evidence>
<dbReference type="EMBL" id="JAHRIP010012535">
    <property type="protein sequence ID" value="MEQ2285100.1"/>
    <property type="molecule type" value="Genomic_DNA"/>
</dbReference>
<gene>
    <name evidence="1" type="ORF">AMECASPLE_028438</name>
</gene>
<name>A0ABV0XUF7_9TELE</name>
<proteinExistence type="predicted"/>
<dbReference type="Proteomes" id="UP001469553">
    <property type="component" value="Unassembled WGS sequence"/>
</dbReference>
<keyword evidence="2" id="KW-1185">Reference proteome</keyword>
<organism evidence="1 2">
    <name type="scientific">Ameca splendens</name>
    <dbReference type="NCBI Taxonomy" id="208324"/>
    <lineage>
        <taxon>Eukaryota</taxon>
        <taxon>Metazoa</taxon>
        <taxon>Chordata</taxon>
        <taxon>Craniata</taxon>
        <taxon>Vertebrata</taxon>
        <taxon>Euteleostomi</taxon>
        <taxon>Actinopterygii</taxon>
        <taxon>Neopterygii</taxon>
        <taxon>Teleostei</taxon>
        <taxon>Neoteleostei</taxon>
        <taxon>Acanthomorphata</taxon>
        <taxon>Ovalentaria</taxon>
        <taxon>Atherinomorphae</taxon>
        <taxon>Cyprinodontiformes</taxon>
        <taxon>Goodeidae</taxon>
        <taxon>Ameca</taxon>
    </lineage>
</organism>
<evidence type="ECO:0000313" key="2">
    <source>
        <dbReference type="Proteomes" id="UP001469553"/>
    </source>
</evidence>
<reference evidence="1 2" key="1">
    <citation type="submission" date="2021-06" db="EMBL/GenBank/DDBJ databases">
        <authorList>
            <person name="Palmer J.M."/>
        </authorList>
    </citation>
    <scope>NUCLEOTIDE SEQUENCE [LARGE SCALE GENOMIC DNA]</scope>
    <source>
        <strain evidence="1 2">AS_MEX2019</strain>
        <tissue evidence="1">Muscle</tissue>
    </source>
</reference>
<accession>A0ABV0XUF7</accession>
<comment type="caution">
    <text evidence="1">The sequence shown here is derived from an EMBL/GenBank/DDBJ whole genome shotgun (WGS) entry which is preliminary data.</text>
</comment>
<protein>
    <recommendedName>
        <fullName evidence="3">Secreted protein</fullName>
    </recommendedName>
</protein>
<sequence>MCRLVYVCLSSSSAQLQLTKAHQKELRETASLRQTPDCFAYMSGNKAPVFLCSLFLASVRRKPTQNLLPSAPPGNGNLDSYCHPCFTHSPTHPPMFHCS</sequence>